<protein>
    <submittedName>
        <fullName evidence="1">Uncharacterized protein</fullName>
    </submittedName>
</protein>
<evidence type="ECO:0000313" key="1">
    <source>
        <dbReference type="EMBL" id="KUM49524.1"/>
    </source>
</evidence>
<reference evidence="1" key="1">
    <citation type="journal article" date="2015" name="Genome Biol. Evol.">
        <title>Organellar Genomes of White Spruce (Picea glauca): Assembly and Annotation.</title>
        <authorList>
            <person name="Jackman S.D."/>
            <person name="Warren R.L."/>
            <person name="Gibb E.A."/>
            <person name="Vandervalk B.P."/>
            <person name="Mohamadi H."/>
            <person name="Chu J."/>
            <person name="Raymond A."/>
            <person name="Pleasance S."/>
            <person name="Coope R."/>
            <person name="Wildung M.R."/>
            <person name="Ritland C.E."/>
            <person name="Bousquet J."/>
            <person name="Jones S.J."/>
            <person name="Bohlmann J."/>
            <person name="Birol I."/>
        </authorList>
    </citation>
    <scope>NUCLEOTIDE SEQUENCE [LARGE SCALE GENOMIC DNA]</scope>
    <source>
        <tissue evidence="1">Flushing bud</tissue>
    </source>
</reference>
<name>A0A101M250_PICGL</name>
<organism evidence="1">
    <name type="scientific">Picea glauca</name>
    <name type="common">White spruce</name>
    <name type="synonym">Pinus glauca</name>
    <dbReference type="NCBI Taxonomy" id="3330"/>
    <lineage>
        <taxon>Eukaryota</taxon>
        <taxon>Viridiplantae</taxon>
        <taxon>Streptophyta</taxon>
        <taxon>Embryophyta</taxon>
        <taxon>Tracheophyta</taxon>
        <taxon>Spermatophyta</taxon>
        <taxon>Pinopsida</taxon>
        <taxon>Pinidae</taxon>
        <taxon>Conifers I</taxon>
        <taxon>Pinales</taxon>
        <taxon>Pinaceae</taxon>
        <taxon>Picea</taxon>
    </lineage>
</organism>
<sequence length="103" mass="11311">MQARDLLLNLLLIALPRGLLLALSMPLLLQPSKPLLLSVYASSFFHAINPGDLCLLSLCLSSCCSNSNWIWKRNGPPIGDGFGSRPGQARILFHSTRHPFQSL</sequence>
<geneLocation type="mitochondrion" evidence="1"/>
<comment type="caution">
    <text evidence="1">The sequence shown here is derived from an EMBL/GenBank/DDBJ whole genome shotgun (WGS) entry which is preliminary data.</text>
</comment>
<dbReference type="EMBL" id="LKAM01000002">
    <property type="protein sequence ID" value="KUM49524.1"/>
    <property type="molecule type" value="Genomic_DNA"/>
</dbReference>
<proteinExistence type="predicted"/>
<accession>A0A101M250</accession>
<dbReference type="AlphaFoldDB" id="A0A101M250"/>
<gene>
    <name evidence="1" type="ORF">ABT39_MTgene2749</name>
</gene>
<keyword evidence="1" id="KW-0496">Mitochondrion</keyword>